<proteinExistence type="predicted"/>
<dbReference type="EMBL" id="JAVIZN010000002">
    <property type="protein sequence ID" value="MDR6203631.1"/>
    <property type="molecule type" value="Genomic_DNA"/>
</dbReference>
<dbReference type="Proteomes" id="UP001245184">
    <property type="component" value="Unassembled WGS sequence"/>
</dbReference>
<name>A0ABD5CES8_9BURK</name>
<dbReference type="AlphaFoldDB" id="A0ABD5CES8"/>
<evidence type="ECO:0000313" key="1">
    <source>
        <dbReference type="EMBL" id="MDR6203631.1"/>
    </source>
</evidence>
<organism evidence="1 2">
    <name type="scientific">Paraburkholderia graminis</name>
    <dbReference type="NCBI Taxonomy" id="60548"/>
    <lineage>
        <taxon>Bacteria</taxon>
        <taxon>Pseudomonadati</taxon>
        <taxon>Pseudomonadota</taxon>
        <taxon>Betaproteobacteria</taxon>
        <taxon>Burkholderiales</taxon>
        <taxon>Burkholderiaceae</taxon>
        <taxon>Paraburkholderia</taxon>
    </lineage>
</organism>
<accession>A0ABD5CES8</accession>
<evidence type="ECO:0000313" key="2">
    <source>
        <dbReference type="Proteomes" id="UP001245184"/>
    </source>
</evidence>
<reference evidence="1 2" key="1">
    <citation type="submission" date="2023-08" db="EMBL/GenBank/DDBJ databases">
        <title>Genome sequencing of plant associated microbes to promote plant fitness in Sorghum bicolor and Oryza sativa.</title>
        <authorList>
            <person name="Coleman-Derr D."/>
        </authorList>
    </citation>
    <scope>NUCLEOTIDE SEQUENCE [LARGE SCALE GENOMIC DNA]</scope>
    <source>
        <strain evidence="1 2">SLBN-33</strain>
    </source>
</reference>
<sequence>MALEKMPGGAAFARKYEVRFHQPLQVYAPFAYVAQRDKIEAFEGSHLDGTDGKFHDL</sequence>
<gene>
    <name evidence="1" type="ORF">QF025_002351</name>
</gene>
<comment type="caution">
    <text evidence="1">The sequence shown here is derived from an EMBL/GenBank/DDBJ whole genome shotgun (WGS) entry which is preliminary data.</text>
</comment>
<protein>
    <submittedName>
        <fullName evidence="1">Uncharacterized protein</fullName>
    </submittedName>
</protein>